<dbReference type="InterPro" id="IPR051238">
    <property type="entry name" value="GDSL_esterase/lipase"/>
</dbReference>
<name>A0A835K6H2_9ROSI</name>
<comment type="similarity">
    <text evidence="2">Belongs to the 'GDSL' lipolytic enzyme family.</text>
</comment>
<reference evidence="10 11" key="1">
    <citation type="submission" date="2020-10" db="EMBL/GenBank/DDBJ databases">
        <title>Plant Genome Project.</title>
        <authorList>
            <person name="Zhang R.-G."/>
        </authorList>
    </citation>
    <scope>NUCLEOTIDE SEQUENCE [LARGE SCALE GENOMIC DNA]</scope>
    <source>
        <strain evidence="10">FAFU-HL-1</strain>
        <tissue evidence="10">Leaf</tissue>
    </source>
</reference>
<comment type="subcellular location">
    <subcellularLocation>
        <location evidence="1">Secreted</location>
    </subcellularLocation>
</comment>
<keyword evidence="6" id="KW-0442">Lipid degradation</keyword>
<evidence type="ECO:0000256" key="6">
    <source>
        <dbReference type="ARBA" id="ARBA00022963"/>
    </source>
</evidence>
<keyword evidence="9" id="KW-0472">Membrane</keyword>
<feature type="region of interest" description="Disordered" evidence="8">
    <location>
        <begin position="1"/>
        <end position="132"/>
    </location>
</feature>
<dbReference type="PANTHER" id="PTHR45650:SF14">
    <property type="entry name" value="GDSL ESTERASE_LIPASE 7-LIKE"/>
    <property type="match status" value="1"/>
</dbReference>
<keyword evidence="9" id="KW-1133">Transmembrane helix</keyword>
<dbReference type="Pfam" id="PF00657">
    <property type="entry name" value="Lipase_GDSL"/>
    <property type="match status" value="1"/>
</dbReference>
<dbReference type="GO" id="GO:0016788">
    <property type="term" value="F:hydrolase activity, acting on ester bonds"/>
    <property type="evidence" value="ECO:0007669"/>
    <property type="project" value="InterPro"/>
</dbReference>
<protein>
    <submittedName>
        <fullName evidence="10">Uncharacterized protein</fullName>
    </submittedName>
</protein>
<feature type="region of interest" description="Disordered" evidence="8">
    <location>
        <begin position="150"/>
        <end position="178"/>
    </location>
</feature>
<evidence type="ECO:0000256" key="7">
    <source>
        <dbReference type="ARBA" id="ARBA00023098"/>
    </source>
</evidence>
<evidence type="ECO:0000256" key="5">
    <source>
        <dbReference type="ARBA" id="ARBA00022801"/>
    </source>
</evidence>
<evidence type="ECO:0000313" key="10">
    <source>
        <dbReference type="EMBL" id="KAF9684030.1"/>
    </source>
</evidence>
<dbReference type="InterPro" id="IPR036514">
    <property type="entry name" value="SGNH_hydro_sf"/>
</dbReference>
<evidence type="ECO:0000256" key="4">
    <source>
        <dbReference type="ARBA" id="ARBA00022729"/>
    </source>
</evidence>
<evidence type="ECO:0000256" key="9">
    <source>
        <dbReference type="SAM" id="Phobius"/>
    </source>
</evidence>
<accession>A0A835K6H2</accession>
<proteinExistence type="inferred from homology"/>
<evidence type="ECO:0000256" key="3">
    <source>
        <dbReference type="ARBA" id="ARBA00022525"/>
    </source>
</evidence>
<keyword evidence="11" id="KW-1185">Reference proteome</keyword>
<dbReference type="EMBL" id="JADGMS010000004">
    <property type="protein sequence ID" value="KAF9684030.1"/>
    <property type="molecule type" value="Genomic_DNA"/>
</dbReference>
<dbReference type="PANTHER" id="PTHR45650">
    <property type="entry name" value="GDSL-LIKE LIPASE/ACYLHYDROLASE-RELATED"/>
    <property type="match status" value="1"/>
</dbReference>
<feature type="compositionally biased region" description="Pro residues" evidence="8">
    <location>
        <begin position="98"/>
        <end position="107"/>
    </location>
</feature>
<evidence type="ECO:0000256" key="1">
    <source>
        <dbReference type="ARBA" id="ARBA00004613"/>
    </source>
</evidence>
<organism evidence="10 11">
    <name type="scientific">Salix dunnii</name>
    <dbReference type="NCBI Taxonomy" id="1413687"/>
    <lineage>
        <taxon>Eukaryota</taxon>
        <taxon>Viridiplantae</taxon>
        <taxon>Streptophyta</taxon>
        <taxon>Embryophyta</taxon>
        <taxon>Tracheophyta</taxon>
        <taxon>Spermatophyta</taxon>
        <taxon>Magnoliopsida</taxon>
        <taxon>eudicotyledons</taxon>
        <taxon>Gunneridae</taxon>
        <taxon>Pentapetalae</taxon>
        <taxon>rosids</taxon>
        <taxon>fabids</taxon>
        <taxon>Malpighiales</taxon>
        <taxon>Salicaceae</taxon>
        <taxon>Saliceae</taxon>
        <taxon>Salix</taxon>
    </lineage>
</organism>
<feature type="compositionally biased region" description="Basic residues" evidence="8">
    <location>
        <begin position="1"/>
        <end position="10"/>
    </location>
</feature>
<dbReference type="AlphaFoldDB" id="A0A835K6H2"/>
<dbReference type="InterPro" id="IPR035669">
    <property type="entry name" value="SGNH_plant_lipase-like"/>
</dbReference>
<comment type="caution">
    <text evidence="10">The sequence shown here is derived from an EMBL/GenBank/DDBJ whole genome shotgun (WGS) entry which is preliminary data.</text>
</comment>
<keyword evidence="4" id="KW-0732">Signal</keyword>
<dbReference type="InterPro" id="IPR001087">
    <property type="entry name" value="GDSL"/>
</dbReference>
<feature type="transmembrane region" description="Helical" evidence="9">
    <location>
        <begin position="386"/>
        <end position="413"/>
    </location>
</feature>
<keyword evidence="9" id="KW-0812">Transmembrane</keyword>
<dbReference type="CDD" id="cd01837">
    <property type="entry name" value="SGNH_plant_lipase_like"/>
    <property type="match status" value="1"/>
</dbReference>
<dbReference type="Proteomes" id="UP000657918">
    <property type="component" value="Chromosome 4"/>
</dbReference>
<keyword evidence="7" id="KW-0443">Lipid metabolism</keyword>
<dbReference type="Gene3D" id="3.40.50.1110">
    <property type="entry name" value="SGNH hydrolase"/>
    <property type="match status" value="1"/>
</dbReference>
<dbReference type="OrthoDB" id="1600564at2759"/>
<keyword evidence="5" id="KW-0378">Hydrolase</keyword>
<evidence type="ECO:0000313" key="11">
    <source>
        <dbReference type="Proteomes" id="UP000657918"/>
    </source>
</evidence>
<dbReference type="GO" id="GO:0016042">
    <property type="term" value="P:lipid catabolic process"/>
    <property type="evidence" value="ECO:0007669"/>
    <property type="project" value="UniProtKB-KW"/>
</dbReference>
<evidence type="ECO:0000256" key="8">
    <source>
        <dbReference type="SAM" id="MobiDB-lite"/>
    </source>
</evidence>
<gene>
    <name evidence="10" type="ORF">SADUNF_Sadunf04G0075300</name>
</gene>
<evidence type="ECO:0000256" key="2">
    <source>
        <dbReference type="ARBA" id="ARBA00008668"/>
    </source>
</evidence>
<keyword evidence="3" id="KW-0964">Secreted</keyword>
<sequence length="738" mass="78766">MAKRKAKKKSPSPSSLCSPPFQPPPPADVVLGPPSPTKKLSRHLSPPPSTRSAALNLPPLIKTTQIPTKSMGKAPLAPAGVEHHNPHKPLVLDSQPPSNSPNSPPLSSPSVELSSAKESEADDSSSCDSDSSSHYGSSSLLCAEHKARAPSPAPFVPDATEELASPPAADDTPGILKPPSVPLGPWKNLFVSNRSSSSGSKLLHYSELNATKKCDILNEDLDIACKSAGLENVSVSVEDIPASVVNDIISKGQMQVSRPHPLVGNVTIRDGVDDLLIDPMLAEASVVTGGWEMVKKKNQSNRQSQLPLAAGGVAVGGSIELKSETTTGLASKVVGGLSAGTDLGSSVVGAGGAKSGTVSADPPHKLVSRQLFCNTNKESKVMGSTLFMIIFVGLLHFICLVCGAPLAPALYVFGDSLFDSGNNNLLPTVSKADFKPYGVNFVKGDTGRFSNGRLVPDFIAEFLGLPYPPPSISIRTSTPLTGLNYASASCGILPETGQFLGKCLSMDDQIDLFQQTVRSSLPKHFKSSPDEQSEHLPKSIFVVCIGSNDYMSNYLEPRISDTSKHFSPQAFAQHLLDKLSGQFRRLHNLGARKVVMYEIGPIGCIPSMTRKNKHDGKCVEESNQLVAYFNENLLGMLQNLTSTLPNSIFVRSHAHWLGYDAIINPSKYGLLDTSNPCCTTWANGTSACIPELEPCPDPNHHYFFDGYHLTETVYSVLARACINDKSVCSPTLKELVQM</sequence>
<dbReference type="GO" id="GO:0005576">
    <property type="term" value="C:extracellular region"/>
    <property type="evidence" value="ECO:0007669"/>
    <property type="project" value="UniProtKB-SubCell"/>
</dbReference>